<sequence length="940" mass="109777">MDKICEELDEAKLEIEKLKADYLTKAEQYESLKKGFNEQSHRLQEARGKIENQTEELTGKTEEISELKRLCEDLKCSLSEKESTVKRLSAANDTLRFDCKEKSKKWEEENRRLLLAVEEANDRCASQEEKLRGFEEQIKGLKRLLDTSQKKCSEAVEKVKAPKELRERDDAIDNLEQGVRKVEDQLKWKKEQFKHLEEAHHKLREQYKTSKKEWEMERSSFLDEMSLLQTKLDSQTRMSQDLASRLQMCNQALAHEESRRKTLEFQVSDFKTRFENVFGECEGAKSQLERLMTQRDEEVANLRHLLGNNETICKEMKYQARKLQQENEELIGDIKQLQEERINSAGNSPSLAKLRNRLKSVEQMHKDCAANLKAKEAEWSRELEKLTAELEDCRSELLCKEAELKDVKKELEDCNASLMQLMLMNEEISVIQLVMKSGISEYQLKLANTASDIGTHNKIREENASLLIKQLEMKNEALAKAHEEIVSEHQKVRVELASYKEMLEESSRCQFYLKEQALRMEVNSNEKIKEVCDALDRTTSELTEKIGEANEMEFELQIWRSVADRLKFEIEENHETRKQMEASLLAQSEFENAMKAEKDELAHLLEDRRRSIDRQQKKILLLEQEIKMRELEVANSTKMESLMAFESERNSFFEMIREKDEIFKELQEEISRLEQESLRREFESVLFAQLGAERTFENEKHKLVHLTEEKDRRMRDLMHSMKSLEDKFNSSMVSMSSQLAEKEAAIDSFCEAWEKITAAEIVAEIEVEEKRMLITELEDELTNLQKKMELQEKSLSWSQHRALEIEAALEAKESEMKNLAREMDTRLTSSDAFVNELKSENSNLLKHIRALLSEKEDLLGLIREMEERINESSSEDNQLRQVLDTIVQSFDCNGSSMDSEGNNQNVVPVNEDSKSDKSPFALKRWAVVLNGRSPFRELNS</sequence>
<evidence type="ECO:0000313" key="3">
    <source>
        <dbReference type="EMBL" id="KAL3721805.1"/>
    </source>
</evidence>
<evidence type="ECO:0000313" key="4">
    <source>
        <dbReference type="Proteomes" id="UP001634007"/>
    </source>
</evidence>
<keyword evidence="1" id="KW-0175">Coiled coil</keyword>
<feature type="coiled-coil region" evidence="1">
    <location>
        <begin position="1"/>
        <end position="213"/>
    </location>
</feature>
<feature type="region of interest" description="Disordered" evidence="2">
    <location>
        <begin position="893"/>
        <end position="916"/>
    </location>
</feature>
<feature type="compositionally biased region" description="Polar residues" evidence="2">
    <location>
        <begin position="893"/>
        <end position="907"/>
    </location>
</feature>
<feature type="coiled-coil region" evidence="1">
    <location>
        <begin position="656"/>
        <end position="683"/>
    </location>
</feature>
<proteinExistence type="predicted"/>
<dbReference type="AlphaFoldDB" id="A0ABD3J2A9"/>
<comment type="caution">
    <text evidence="3">The sequence shown here is derived from an EMBL/GenBank/DDBJ whole genome shotgun (WGS) entry which is preliminary data.</text>
</comment>
<dbReference type="InterPro" id="IPR040262">
    <property type="entry name" value="At4g38062-like"/>
</dbReference>
<feature type="coiled-coil region" evidence="1">
    <location>
        <begin position="767"/>
        <end position="882"/>
    </location>
</feature>
<name>A0ABD3J2A9_EUCGL</name>
<dbReference type="Proteomes" id="UP001634007">
    <property type="component" value="Unassembled WGS sequence"/>
</dbReference>
<feature type="coiled-coil region" evidence="1">
    <location>
        <begin position="281"/>
        <end position="424"/>
    </location>
</feature>
<feature type="coiled-coil region" evidence="1">
    <location>
        <begin position="587"/>
        <end position="632"/>
    </location>
</feature>
<dbReference type="PANTHER" id="PTHR45287">
    <property type="entry name" value="OS03G0691500 PROTEIN"/>
    <property type="match status" value="1"/>
</dbReference>
<evidence type="ECO:0000256" key="2">
    <source>
        <dbReference type="SAM" id="MobiDB-lite"/>
    </source>
</evidence>
<protein>
    <submittedName>
        <fullName evidence="3">Uncharacterized protein</fullName>
    </submittedName>
</protein>
<accession>A0ABD3J2A9</accession>
<keyword evidence="4" id="KW-1185">Reference proteome</keyword>
<dbReference type="EMBL" id="JBJKBG010000009">
    <property type="protein sequence ID" value="KAL3721805.1"/>
    <property type="molecule type" value="Genomic_DNA"/>
</dbReference>
<gene>
    <name evidence="3" type="ORF">ACJRO7_034185</name>
</gene>
<dbReference type="PANTHER" id="PTHR45287:SF4">
    <property type="entry name" value="OS03G0691500 PROTEIN"/>
    <property type="match status" value="1"/>
</dbReference>
<reference evidence="3 4" key="1">
    <citation type="submission" date="2024-11" db="EMBL/GenBank/DDBJ databases">
        <title>Chromosome-level genome assembly of Eucalyptus globulus Labill. provides insights into its genome evolution.</title>
        <authorList>
            <person name="Li X."/>
        </authorList>
    </citation>
    <scope>NUCLEOTIDE SEQUENCE [LARGE SCALE GENOMIC DNA]</scope>
    <source>
        <strain evidence="3">CL2024</strain>
        <tissue evidence="3">Fresh tender leaves</tissue>
    </source>
</reference>
<dbReference type="Gene3D" id="1.10.287.1490">
    <property type="match status" value="1"/>
</dbReference>
<organism evidence="3 4">
    <name type="scientific">Eucalyptus globulus</name>
    <name type="common">Tasmanian blue gum</name>
    <dbReference type="NCBI Taxonomy" id="34317"/>
    <lineage>
        <taxon>Eukaryota</taxon>
        <taxon>Viridiplantae</taxon>
        <taxon>Streptophyta</taxon>
        <taxon>Embryophyta</taxon>
        <taxon>Tracheophyta</taxon>
        <taxon>Spermatophyta</taxon>
        <taxon>Magnoliopsida</taxon>
        <taxon>eudicotyledons</taxon>
        <taxon>Gunneridae</taxon>
        <taxon>Pentapetalae</taxon>
        <taxon>rosids</taxon>
        <taxon>malvids</taxon>
        <taxon>Myrtales</taxon>
        <taxon>Myrtaceae</taxon>
        <taxon>Myrtoideae</taxon>
        <taxon>Eucalypteae</taxon>
        <taxon>Eucalyptus</taxon>
    </lineage>
</organism>
<evidence type="ECO:0000256" key="1">
    <source>
        <dbReference type="SAM" id="Coils"/>
    </source>
</evidence>